<dbReference type="Proteomes" id="UP000663881">
    <property type="component" value="Unassembled WGS sequence"/>
</dbReference>
<gene>
    <name evidence="1" type="ORF">OKA104_LOCUS54667</name>
</gene>
<proteinExistence type="predicted"/>
<organism evidence="1 2">
    <name type="scientific">Adineta steineri</name>
    <dbReference type="NCBI Taxonomy" id="433720"/>
    <lineage>
        <taxon>Eukaryota</taxon>
        <taxon>Metazoa</taxon>
        <taxon>Spiralia</taxon>
        <taxon>Gnathifera</taxon>
        <taxon>Rotifera</taxon>
        <taxon>Eurotatoria</taxon>
        <taxon>Bdelloidea</taxon>
        <taxon>Adinetida</taxon>
        <taxon>Adinetidae</taxon>
        <taxon>Adineta</taxon>
    </lineage>
</organism>
<feature type="non-terminal residue" evidence="1">
    <location>
        <position position="61"/>
    </location>
</feature>
<dbReference type="AlphaFoldDB" id="A0A820SX66"/>
<evidence type="ECO:0000313" key="1">
    <source>
        <dbReference type="EMBL" id="CAF4460535.1"/>
    </source>
</evidence>
<dbReference type="EMBL" id="CAJOAY010036920">
    <property type="protein sequence ID" value="CAF4460535.1"/>
    <property type="molecule type" value="Genomic_DNA"/>
</dbReference>
<reference evidence="1" key="1">
    <citation type="submission" date="2021-02" db="EMBL/GenBank/DDBJ databases">
        <authorList>
            <person name="Nowell W R."/>
        </authorList>
    </citation>
    <scope>NUCLEOTIDE SEQUENCE</scope>
</reference>
<name>A0A820SX66_9BILA</name>
<protein>
    <submittedName>
        <fullName evidence="1">Uncharacterized protein</fullName>
    </submittedName>
</protein>
<sequence length="61" mass="7136">MIEKWFVIKKQLIIPDEIKTNLEGIIEVTEIALAFPLHEIKNNGEIKLIKQDVYAYLPLRT</sequence>
<comment type="caution">
    <text evidence="1">The sequence shown here is derived from an EMBL/GenBank/DDBJ whole genome shotgun (WGS) entry which is preliminary data.</text>
</comment>
<evidence type="ECO:0000313" key="2">
    <source>
        <dbReference type="Proteomes" id="UP000663881"/>
    </source>
</evidence>
<accession>A0A820SX66</accession>